<feature type="transmembrane region" description="Helical" evidence="7">
    <location>
        <begin position="577"/>
        <end position="599"/>
    </location>
</feature>
<evidence type="ECO:0000256" key="2">
    <source>
        <dbReference type="ARBA" id="ARBA00005236"/>
    </source>
</evidence>
<evidence type="ECO:0000256" key="1">
    <source>
        <dbReference type="ARBA" id="ARBA00004651"/>
    </source>
</evidence>
<comment type="subcellular location">
    <subcellularLocation>
        <location evidence="1">Cell membrane</location>
        <topology evidence="1">Multi-pass membrane protein</topology>
    </subcellularLocation>
</comment>
<dbReference type="Pfam" id="PF02687">
    <property type="entry name" value="FtsX"/>
    <property type="match status" value="1"/>
</dbReference>
<keyword evidence="5 7" id="KW-1133">Transmembrane helix</keyword>
<name>A0A8J3I294_9CHLR</name>
<evidence type="ECO:0000313" key="10">
    <source>
        <dbReference type="Proteomes" id="UP000612362"/>
    </source>
</evidence>
<dbReference type="RefSeq" id="WP_220193046.1">
    <property type="nucleotide sequence ID" value="NZ_BNJF01000001.1"/>
</dbReference>
<dbReference type="AlphaFoldDB" id="A0A8J3I294"/>
<evidence type="ECO:0000256" key="5">
    <source>
        <dbReference type="ARBA" id="ARBA00022989"/>
    </source>
</evidence>
<feature type="transmembrane region" description="Helical" evidence="7">
    <location>
        <begin position="12"/>
        <end position="38"/>
    </location>
</feature>
<feature type="transmembrane region" description="Helical" evidence="7">
    <location>
        <begin position="503"/>
        <end position="526"/>
    </location>
</feature>
<reference evidence="9" key="1">
    <citation type="submission" date="2020-10" db="EMBL/GenBank/DDBJ databases">
        <title>Taxonomic study of unclassified bacteria belonging to the class Ktedonobacteria.</title>
        <authorList>
            <person name="Yabe S."/>
            <person name="Wang C.M."/>
            <person name="Zheng Y."/>
            <person name="Sakai Y."/>
            <person name="Cavaletti L."/>
            <person name="Monciardini P."/>
            <person name="Donadio S."/>
        </authorList>
    </citation>
    <scope>NUCLEOTIDE SEQUENCE</scope>
    <source>
        <strain evidence="9">SOSP1-1</strain>
    </source>
</reference>
<comment type="caution">
    <text evidence="9">The sequence shown here is derived from an EMBL/GenBank/DDBJ whole genome shotgun (WGS) entry which is preliminary data.</text>
</comment>
<dbReference type="PANTHER" id="PTHR30489">
    <property type="entry name" value="LIPOPROTEIN-RELEASING SYSTEM TRANSMEMBRANE PROTEIN LOLE"/>
    <property type="match status" value="1"/>
</dbReference>
<dbReference type="PANTHER" id="PTHR30489:SF0">
    <property type="entry name" value="LIPOPROTEIN-RELEASING SYSTEM TRANSMEMBRANE PROTEIN LOLE"/>
    <property type="match status" value="1"/>
</dbReference>
<protein>
    <recommendedName>
        <fullName evidence="8">ABC3 transporter permease C-terminal domain-containing protein</fullName>
    </recommendedName>
</protein>
<sequence length="615" mass="67943">MTSLFGIPIETVSTSLLIITSIIIVLVVILALLNAIFFKIGVRNIPRRRMQMVLIVCALMLSTTLLSSVLTTGDVLTTTAQTVAVFNWGNVDELIEGGSGTLGLYSERIYRDVRDSARDDPDIISVGAGLRVQDLLIADQSSRQVRSKVTALGIVPGSELGFGGMLDQTTSRQRTISELSKNQVYLNETTAQFLNAHTGDKLYLYSEHWPGERFQVYVAGVVSNDGLVGDNPFILMDVETLRGFEDINSALINQIYVHNRVGVEPGGSSVSDAVTVRLGQVLPHQVHVIQVKQEGLKNTQKAEDIFSRIFALFTLFSLAIGLLLILLIFVLLAAERRVEMGMARAIGVQRRHVILMFLFEGAVYDVLASFVGLLLGVGGGAALIWFLRPIMERFDFPLKFSAQPRSFIIAYCLGVIFTFCSVVLSSWLVSRMNVIEALRDLPEPIQNASLRESFQRLWLVLKGLFRPPAPREDVHKQAGEHSSPLVSRWRQARRAMLEIVPETITGTGVFLAEAGILPLLAGWWLFALGLREGKVLPFSLGFSLLVVGAGLMLKALTEHLFYRFNLWVRGHDNRTRARRVSSGLFAALSGALLLAYWALPFDILAALGFRRFQGG</sequence>
<evidence type="ECO:0000256" key="6">
    <source>
        <dbReference type="ARBA" id="ARBA00023136"/>
    </source>
</evidence>
<comment type="similarity">
    <text evidence="2">Belongs to the ABC-4 integral membrane protein family. LolC/E subfamily.</text>
</comment>
<evidence type="ECO:0000259" key="8">
    <source>
        <dbReference type="Pfam" id="PF02687"/>
    </source>
</evidence>
<dbReference type="EMBL" id="BNJF01000001">
    <property type="protein sequence ID" value="GHO43584.1"/>
    <property type="molecule type" value="Genomic_DNA"/>
</dbReference>
<feature type="transmembrane region" description="Helical" evidence="7">
    <location>
        <begin position="309"/>
        <end position="333"/>
    </location>
</feature>
<feature type="transmembrane region" description="Helical" evidence="7">
    <location>
        <begin position="538"/>
        <end position="556"/>
    </location>
</feature>
<organism evidence="9 10">
    <name type="scientific">Ktedonospora formicarum</name>
    <dbReference type="NCBI Taxonomy" id="2778364"/>
    <lineage>
        <taxon>Bacteria</taxon>
        <taxon>Bacillati</taxon>
        <taxon>Chloroflexota</taxon>
        <taxon>Ktedonobacteria</taxon>
        <taxon>Ktedonobacterales</taxon>
        <taxon>Ktedonobacteraceae</taxon>
        <taxon>Ktedonospora</taxon>
    </lineage>
</organism>
<keyword evidence="3" id="KW-1003">Cell membrane</keyword>
<gene>
    <name evidence="9" type="ORF">KSX_17470</name>
</gene>
<dbReference type="InterPro" id="IPR051447">
    <property type="entry name" value="Lipoprotein-release_system"/>
</dbReference>
<keyword evidence="10" id="KW-1185">Reference proteome</keyword>
<feature type="domain" description="ABC3 transporter permease C-terminal" evidence="8">
    <location>
        <begin position="312"/>
        <end position="433"/>
    </location>
</feature>
<feature type="transmembrane region" description="Helical" evidence="7">
    <location>
        <begin position="50"/>
        <end position="70"/>
    </location>
</feature>
<feature type="transmembrane region" description="Helical" evidence="7">
    <location>
        <begin position="354"/>
        <end position="387"/>
    </location>
</feature>
<keyword evidence="6 7" id="KW-0472">Membrane</keyword>
<proteinExistence type="inferred from homology"/>
<evidence type="ECO:0000256" key="3">
    <source>
        <dbReference type="ARBA" id="ARBA00022475"/>
    </source>
</evidence>
<accession>A0A8J3I294</accession>
<evidence type="ECO:0000313" key="9">
    <source>
        <dbReference type="EMBL" id="GHO43584.1"/>
    </source>
</evidence>
<dbReference type="GO" id="GO:0044874">
    <property type="term" value="P:lipoprotein localization to outer membrane"/>
    <property type="evidence" value="ECO:0007669"/>
    <property type="project" value="TreeGrafter"/>
</dbReference>
<dbReference type="GO" id="GO:0098797">
    <property type="term" value="C:plasma membrane protein complex"/>
    <property type="evidence" value="ECO:0007669"/>
    <property type="project" value="TreeGrafter"/>
</dbReference>
<evidence type="ECO:0000256" key="4">
    <source>
        <dbReference type="ARBA" id="ARBA00022692"/>
    </source>
</evidence>
<dbReference type="Proteomes" id="UP000612362">
    <property type="component" value="Unassembled WGS sequence"/>
</dbReference>
<feature type="transmembrane region" description="Helical" evidence="7">
    <location>
        <begin position="407"/>
        <end position="429"/>
    </location>
</feature>
<keyword evidence="4 7" id="KW-0812">Transmembrane</keyword>
<dbReference type="InterPro" id="IPR003838">
    <property type="entry name" value="ABC3_permease_C"/>
</dbReference>
<evidence type="ECO:0000256" key="7">
    <source>
        <dbReference type="SAM" id="Phobius"/>
    </source>
</evidence>